<comment type="caution">
    <text evidence="2">The sequence shown here is derived from an EMBL/GenBank/DDBJ whole genome shotgun (WGS) entry which is preliminary data.</text>
</comment>
<dbReference type="InterPro" id="IPR052729">
    <property type="entry name" value="Acyl/Acetyltrans_Enzymes"/>
</dbReference>
<keyword evidence="3" id="KW-1185">Reference proteome</keyword>
<dbReference type="InterPro" id="IPR041496">
    <property type="entry name" value="YitH/HolE_GNAT"/>
</dbReference>
<dbReference type="PANTHER" id="PTHR47237:SF2">
    <property type="entry name" value="BLL4206 PROTEIN"/>
    <property type="match status" value="1"/>
</dbReference>
<dbReference type="SUPFAM" id="SSF55729">
    <property type="entry name" value="Acyl-CoA N-acyltransferases (Nat)"/>
    <property type="match status" value="1"/>
</dbReference>
<dbReference type="GO" id="GO:0016747">
    <property type="term" value="F:acyltransferase activity, transferring groups other than amino-acyl groups"/>
    <property type="evidence" value="ECO:0007669"/>
    <property type="project" value="InterPro"/>
</dbReference>
<dbReference type="InterPro" id="IPR016181">
    <property type="entry name" value="Acyl_CoA_acyltransferase"/>
</dbReference>
<evidence type="ECO:0000313" key="3">
    <source>
        <dbReference type="Proteomes" id="UP000315252"/>
    </source>
</evidence>
<sequence length="306" mass="33064">MSDPVGPIGPCDESDLTGLLRLSAAQDWPHTEDDWRTVLASGEVFGHRNIQDEIISCAAMIPYESAGTGPSTSLGMIIVDAQARRQGLGQDLMKEAIQRASGQTPSPLLRLISTLDGRPLYEKYGFRTVEKLHSYRRPANAAPVGKHPPARGQELRPLDRSLVESVIALDASAFGHRRARMLQERIARAERSLVLFQNAAPVGYGLLVRQKSLANLGPLVAPDDAAALTLITGLMSGLDSAPFRIDLPARQKAIFGDIETLGFVENDVPPIMLRSPDGVNLDGTQAIEGRNAPQKHYYGIAAQAFG</sequence>
<dbReference type="PROSITE" id="PS51186">
    <property type="entry name" value="GNAT"/>
    <property type="match status" value="1"/>
</dbReference>
<reference evidence="2 3" key="1">
    <citation type="submission" date="2019-06" db="EMBL/GenBank/DDBJ databases">
        <title>Whole genome sequence for Rhodospirillaceae sp. R148.</title>
        <authorList>
            <person name="Wang G."/>
        </authorList>
    </citation>
    <scope>NUCLEOTIDE SEQUENCE [LARGE SCALE GENOMIC DNA]</scope>
    <source>
        <strain evidence="2 3">R148</strain>
    </source>
</reference>
<dbReference type="OrthoDB" id="8453373at2"/>
<dbReference type="AlphaFoldDB" id="A0A545TP83"/>
<gene>
    <name evidence="2" type="ORF">FKG95_15220</name>
</gene>
<keyword evidence="2" id="KW-0808">Transferase</keyword>
<dbReference type="Pfam" id="PF18014">
    <property type="entry name" value="Acetyltransf_18"/>
    <property type="match status" value="1"/>
</dbReference>
<name>A0A545TP83_9PROT</name>
<dbReference type="Gene3D" id="3.40.630.30">
    <property type="match status" value="1"/>
</dbReference>
<dbReference type="PANTHER" id="PTHR47237">
    <property type="entry name" value="SLL0310 PROTEIN"/>
    <property type="match status" value="1"/>
</dbReference>
<dbReference type="CDD" id="cd04301">
    <property type="entry name" value="NAT_SF"/>
    <property type="match status" value="1"/>
</dbReference>
<protein>
    <submittedName>
        <fullName evidence="2">GNAT family N-acetyltransferase</fullName>
    </submittedName>
</protein>
<dbReference type="EMBL" id="VHSH01000005">
    <property type="protein sequence ID" value="TQV79032.1"/>
    <property type="molecule type" value="Genomic_DNA"/>
</dbReference>
<feature type="domain" description="N-acetyltransferase" evidence="1">
    <location>
        <begin position="6"/>
        <end position="149"/>
    </location>
</feature>
<dbReference type="Pfam" id="PF13673">
    <property type="entry name" value="Acetyltransf_10"/>
    <property type="match status" value="1"/>
</dbReference>
<organism evidence="2 3">
    <name type="scientific">Denitrobaculum tricleocarpae</name>
    <dbReference type="NCBI Taxonomy" id="2591009"/>
    <lineage>
        <taxon>Bacteria</taxon>
        <taxon>Pseudomonadati</taxon>
        <taxon>Pseudomonadota</taxon>
        <taxon>Alphaproteobacteria</taxon>
        <taxon>Rhodospirillales</taxon>
        <taxon>Rhodospirillaceae</taxon>
        <taxon>Denitrobaculum</taxon>
    </lineage>
</organism>
<dbReference type="InterPro" id="IPR000182">
    <property type="entry name" value="GNAT_dom"/>
</dbReference>
<evidence type="ECO:0000259" key="1">
    <source>
        <dbReference type="PROSITE" id="PS51186"/>
    </source>
</evidence>
<evidence type="ECO:0000313" key="2">
    <source>
        <dbReference type="EMBL" id="TQV79032.1"/>
    </source>
</evidence>
<proteinExistence type="predicted"/>
<dbReference type="RefSeq" id="WP_142897255.1">
    <property type="nucleotide sequence ID" value="NZ_ML660056.1"/>
</dbReference>
<accession>A0A545TP83</accession>
<dbReference type="Proteomes" id="UP000315252">
    <property type="component" value="Unassembled WGS sequence"/>
</dbReference>
<dbReference type="Gene3D" id="3.40.630.90">
    <property type="match status" value="1"/>
</dbReference>